<dbReference type="EMBL" id="BAAARV010000068">
    <property type="protein sequence ID" value="GAA2369327.1"/>
    <property type="molecule type" value="Genomic_DNA"/>
</dbReference>
<organism evidence="2 3">
    <name type="scientific">Dactylosporangium salmoneum</name>
    <dbReference type="NCBI Taxonomy" id="53361"/>
    <lineage>
        <taxon>Bacteria</taxon>
        <taxon>Bacillati</taxon>
        <taxon>Actinomycetota</taxon>
        <taxon>Actinomycetes</taxon>
        <taxon>Micromonosporales</taxon>
        <taxon>Micromonosporaceae</taxon>
        <taxon>Dactylosporangium</taxon>
    </lineage>
</organism>
<comment type="caution">
    <text evidence="2">The sequence shown here is derived from an EMBL/GenBank/DDBJ whole genome shotgun (WGS) entry which is preliminary data.</text>
</comment>
<dbReference type="Proteomes" id="UP001501444">
    <property type="component" value="Unassembled WGS sequence"/>
</dbReference>
<protein>
    <recommendedName>
        <fullName evidence="4">YndJ-like protein</fullName>
    </recommendedName>
</protein>
<dbReference type="Pfam" id="PF14158">
    <property type="entry name" value="YndJ"/>
    <property type="match status" value="1"/>
</dbReference>
<feature type="transmembrane region" description="Helical" evidence="1">
    <location>
        <begin position="154"/>
        <end position="171"/>
    </location>
</feature>
<keyword evidence="3" id="KW-1185">Reference proteome</keyword>
<evidence type="ECO:0008006" key="4">
    <source>
        <dbReference type="Google" id="ProtNLM"/>
    </source>
</evidence>
<keyword evidence="1" id="KW-1133">Transmembrane helix</keyword>
<reference evidence="2 3" key="1">
    <citation type="journal article" date="2019" name="Int. J. Syst. Evol. Microbiol.">
        <title>The Global Catalogue of Microorganisms (GCM) 10K type strain sequencing project: providing services to taxonomists for standard genome sequencing and annotation.</title>
        <authorList>
            <consortium name="The Broad Institute Genomics Platform"/>
            <consortium name="The Broad Institute Genome Sequencing Center for Infectious Disease"/>
            <person name="Wu L."/>
            <person name="Ma J."/>
        </authorList>
    </citation>
    <scope>NUCLEOTIDE SEQUENCE [LARGE SCALE GENOMIC DNA]</scope>
    <source>
        <strain evidence="2 3">JCM 3272</strain>
    </source>
</reference>
<accession>A0ABN3H501</accession>
<feature type="transmembrane region" description="Helical" evidence="1">
    <location>
        <begin position="237"/>
        <end position="260"/>
    </location>
</feature>
<feature type="transmembrane region" description="Helical" evidence="1">
    <location>
        <begin position="37"/>
        <end position="55"/>
    </location>
</feature>
<proteinExistence type="predicted"/>
<dbReference type="RefSeq" id="WP_344616844.1">
    <property type="nucleotide sequence ID" value="NZ_BAAARV010000068.1"/>
</dbReference>
<name>A0ABN3H501_9ACTN</name>
<sequence>MVLTAWAHALVNVLVALGMLVVVPLGRRLADGGHHRWWYLGAVPGAICLWLPRGALATALAATYLLAAVALLAGIPARLLPVRRITAAGLALCTALASPAVAAAALVAERSGYRLFGFKLDVLALTAAHFHYAGFAAALVAGLVARLDGRGRAAALAVPAGTGLVLAGFFTGAPVELAGAVVLTGGLWLVALHTARLAADRLTRALFLTSAAVLAATMALALDWALGRTTGLAHLTLSWMVATHGAANALGFALCSLLALRRLTAGDTVPA</sequence>
<evidence type="ECO:0000256" key="1">
    <source>
        <dbReference type="SAM" id="Phobius"/>
    </source>
</evidence>
<keyword evidence="1" id="KW-0812">Transmembrane</keyword>
<feature type="transmembrane region" description="Helical" evidence="1">
    <location>
        <begin position="87"/>
        <end position="108"/>
    </location>
</feature>
<feature type="transmembrane region" description="Helical" evidence="1">
    <location>
        <begin position="205"/>
        <end position="225"/>
    </location>
</feature>
<dbReference type="InterPro" id="IPR025450">
    <property type="entry name" value="YndJ-like"/>
</dbReference>
<keyword evidence="1" id="KW-0472">Membrane</keyword>
<evidence type="ECO:0000313" key="2">
    <source>
        <dbReference type="EMBL" id="GAA2369327.1"/>
    </source>
</evidence>
<feature type="transmembrane region" description="Helical" evidence="1">
    <location>
        <begin position="177"/>
        <end position="198"/>
    </location>
</feature>
<feature type="transmembrane region" description="Helical" evidence="1">
    <location>
        <begin position="128"/>
        <end position="147"/>
    </location>
</feature>
<feature type="transmembrane region" description="Helical" evidence="1">
    <location>
        <begin position="6"/>
        <end position="25"/>
    </location>
</feature>
<evidence type="ECO:0000313" key="3">
    <source>
        <dbReference type="Proteomes" id="UP001501444"/>
    </source>
</evidence>
<feature type="transmembrane region" description="Helical" evidence="1">
    <location>
        <begin position="61"/>
        <end position="80"/>
    </location>
</feature>
<gene>
    <name evidence="2" type="ORF">GCM10010170_069710</name>
</gene>